<dbReference type="InterPro" id="IPR036875">
    <property type="entry name" value="Znf_CCHC_sf"/>
</dbReference>
<evidence type="ECO:0000256" key="2">
    <source>
        <dbReference type="SAM" id="MobiDB-lite"/>
    </source>
</evidence>
<feature type="compositionally biased region" description="Polar residues" evidence="2">
    <location>
        <begin position="125"/>
        <end position="134"/>
    </location>
</feature>
<dbReference type="GO" id="GO:0008270">
    <property type="term" value="F:zinc ion binding"/>
    <property type="evidence" value="ECO:0007669"/>
    <property type="project" value="UniProtKB-KW"/>
</dbReference>
<sequence length="134" mass="15699">MHRANITADHRQLEYLYRNMHFSYQWRIRRTDVHSVQELCREAANCERLFALEQAERKEKDTTREAAAATAPYNRAECCWRCNQRGHTRFDCKRLPRKFCSQCGKDGVMTKDCHPPPGNEKRTGETSAAHQSPE</sequence>
<keyword evidence="1" id="KW-0863">Zinc-finger</keyword>
<keyword evidence="5" id="KW-1185">Reference proteome</keyword>
<accession>A0A151WMX0</accession>
<feature type="domain" description="CCHC-type" evidence="3">
    <location>
        <begin position="79"/>
        <end position="94"/>
    </location>
</feature>
<dbReference type="Gene3D" id="4.10.60.10">
    <property type="entry name" value="Zinc finger, CCHC-type"/>
    <property type="match status" value="1"/>
</dbReference>
<proteinExistence type="predicted"/>
<dbReference type="PROSITE" id="PS50158">
    <property type="entry name" value="ZF_CCHC"/>
    <property type="match status" value="1"/>
</dbReference>
<keyword evidence="1" id="KW-0862">Zinc</keyword>
<feature type="region of interest" description="Disordered" evidence="2">
    <location>
        <begin position="104"/>
        <end position="134"/>
    </location>
</feature>
<reference evidence="4 5" key="1">
    <citation type="submission" date="2015-09" db="EMBL/GenBank/DDBJ databases">
        <title>Trachymyrmex zeteki WGS genome.</title>
        <authorList>
            <person name="Nygaard S."/>
            <person name="Hu H."/>
            <person name="Boomsma J."/>
            <person name="Zhang G."/>
        </authorList>
    </citation>
    <scope>NUCLEOTIDE SEQUENCE [LARGE SCALE GENOMIC DNA]</scope>
    <source>
        <strain evidence="4">Tzet28-1</strain>
        <tissue evidence="4">Whole body</tissue>
    </source>
</reference>
<evidence type="ECO:0000313" key="5">
    <source>
        <dbReference type="Proteomes" id="UP000075809"/>
    </source>
</evidence>
<evidence type="ECO:0000313" key="4">
    <source>
        <dbReference type="EMBL" id="KYQ49206.1"/>
    </source>
</evidence>
<name>A0A151WMX0_9HYME</name>
<dbReference type="GO" id="GO:0003676">
    <property type="term" value="F:nucleic acid binding"/>
    <property type="evidence" value="ECO:0007669"/>
    <property type="project" value="InterPro"/>
</dbReference>
<keyword evidence="1" id="KW-0479">Metal-binding</keyword>
<dbReference type="InterPro" id="IPR001878">
    <property type="entry name" value="Znf_CCHC"/>
</dbReference>
<dbReference type="AlphaFoldDB" id="A0A151WMX0"/>
<feature type="compositionally biased region" description="Basic and acidic residues" evidence="2">
    <location>
        <begin position="108"/>
        <end position="124"/>
    </location>
</feature>
<dbReference type="EMBL" id="KQ982933">
    <property type="protein sequence ID" value="KYQ49206.1"/>
    <property type="molecule type" value="Genomic_DNA"/>
</dbReference>
<organism evidence="4 5">
    <name type="scientific">Mycetomoellerius zeteki</name>
    <dbReference type="NCBI Taxonomy" id="64791"/>
    <lineage>
        <taxon>Eukaryota</taxon>
        <taxon>Metazoa</taxon>
        <taxon>Ecdysozoa</taxon>
        <taxon>Arthropoda</taxon>
        <taxon>Hexapoda</taxon>
        <taxon>Insecta</taxon>
        <taxon>Pterygota</taxon>
        <taxon>Neoptera</taxon>
        <taxon>Endopterygota</taxon>
        <taxon>Hymenoptera</taxon>
        <taxon>Apocrita</taxon>
        <taxon>Aculeata</taxon>
        <taxon>Formicoidea</taxon>
        <taxon>Formicidae</taxon>
        <taxon>Myrmicinae</taxon>
        <taxon>Mycetomoellerius</taxon>
    </lineage>
</organism>
<evidence type="ECO:0000259" key="3">
    <source>
        <dbReference type="PROSITE" id="PS50158"/>
    </source>
</evidence>
<dbReference type="SUPFAM" id="SSF57756">
    <property type="entry name" value="Retrovirus zinc finger-like domains"/>
    <property type="match status" value="1"/>
</dbReference>
<gene>
    <name evidence="4" type="ORF">ALC60_11734</name>
</gene>
<evidence type="ECO:0000256" key="1">
    <source>
        <dbReference type="PROSITE-ProRule" id="PRU00047"/>
    </source>
</evidence>
<protein>
    <recommendedName>
        <fullName evidence="3">CCHC-type domain-containing protein</fullName>
    </recommendedName>
</protein>
<dbReference type="Proteomes" id="UP000075809">
    <property type="component" value="Unassembled WGS sequence"/>
</dbReference>